<accession>A0AA39PY03</accession>
<protein>
    <submittedName>
        <fullName evidence="1">Uncharacterized protein</fullName>
    </submittedName>
</protein>
<evidence type="ECO:0000313" key="2">
    <source>
        <dbReference type="Proteomes" id="UP001175228"/>
    </source>
</evidence>
<evidence type="ECO:0000313" key="1">
    <source>
        <dbReference type="EMBL" id="KAK0492677.1"/>
    </source>
</evidence>
<comment type="caution">
    <text evidence="1">The sequence shown here is derived from an EMBL/GenBank/DDBJ whole genome shotgun (WGS) entry which is preliminary data.</text>
</comment>
<dbReference type="Proteomes" id="UP001175228">
    <property type="component" value="Unassembled WGS sequence"/>
</dbReference>
<feature type="non-terminal residue" evidence="1">
    <location>
        <position position="1"/>
    </location>
</feature>
<sequence>YQLAGIVYYGAFHFTARYVDTDCTVWFNNGLVHGRRACREGSISEIDLGL</sequence>
<organism evidence="1 2">
    <name type="scientific">Armillaria luteobubalina</name>
    <dbReference type="NCBI Taxonomy" id="153913"/>
    <lineage>
        <taxon>Eukaryota</taxon>
        <taxon>Fungi</taxon>
        <taxon>Dikarya</taxon>
        <taxon>Basidiomycota</taxon>
        <taxon>Agaricomycotina</taxon>
        <taxon>Agaricomycetes</taxon>
        <taxon>Agaricomycetidae</taxon>
        <taxon>Agaricales</taxon>
        <taxon>Marasmiineae</taxon>
        <taxon>Physalacriaceae</taxon>
        <taxon>Armillaria</taxon>
    </lineage>
</organism>
<feature type="non-terminal residue" evidence="1">
    <location>
        <position position="50"/>
    </location>
</feature>
<proteinExistence type="predicted"/>
<dbReference type="EMBL" id="JAUEPU010000028">
    <property type="protein sequence ID" value="KAK0492677.1"/>
    <property type="molecule type" value="Genomic_DNA"/>
</dbReference>
<reference evidence="1" key="1">
    <citation type="submission" date="2023-06" db="EMBL/GenBank/DDBJ databases">
        <authorList>
            <consortium name="Lawrence Berkeley National Laboratory"/>
            <person name="Ahrendt S."/>
            <person name="Sahu N."/>
            <person name="Indic B."/>
            <person name="Wong-Bajracharya J."/>
            <person name="Merenyi Z."/>
            <person name="Ke H.-M."/>
            <person name="Monk M."/>
            <person name="Kocsube S."/>
            <person name="Drula E."/>
            <person name="Lipzen A."/>
            <person name="Balint B."/>
            <person name="Henrissat B."/>
            <person name="Andreopoulos B."/>
            <person name="Martin F.M."/>
            <person name="Harder C.B."/>
            <person name="Rigling D."/>
            <person name="Ford K.L."/>
            <person name="Foster G.D."/>
            <person name="Pangilinan J."/>
            <person name="Papanicolaou A."/>
            <person name="Barry K."/>
            <person name="LaButti K."/>
            <person name="Viragh M."/>
            <person name="Koriabine M."/>
            <person name="Yan M."/>
            <person name="Riley R."/>
            <person name="Champramary S."/>
            <person name="Plett K.L."/>
            <person name="Tsai I.J."/>
            <person name="Slot J."/>
            <person name="Sipos G."/>
            <person name="Plett J."/>
            <person name="Nagy L.G."/>
            <person name="Grigoriev I.V."/>
        </authorList>
    </citation>
    <scope>NUCLEOTIDE SEQUENCE</scope>
    <source>
        <strain evidence="1">HWK02</strain>
    </source>
</reference>
<gene>
    <name evidence="1" type="ORF">EDD18DRAFT_1040748</name>
</gene>
<keyword evidence="2" id="KW-1185">Reference proteome</keyword>
<dbReference type="AlphaFoldDB" id="A0AA39PY03"/>
<name>A0AA39PY03_9AGAR</name>